<dbReference type="Proteomes" id="UP000051574">
    <property type="component" value="Unassembled WGS sequence"/>
</dbReference>
<dbReference type="AlphaFoldDB" id="A0A0T6BGR5"/>
<keyword evidence="2" id="KW-1185">Reference proteome</keyword>
<evidence type="ECO:0000313" key="1">
    <source>
        <dbReference type="EMBL" id="KRT86505.1"/>
    </source>
</evidence>
<sequence>MRQLRLIKYASSGHVRTTNKIKAKEVPTEFKYEKFSASDRSQRTLVKKKWNSFWKSCPLLMGYAPKNIYYFRALPDKTLTLKGEKCVEGRLSKEWLTILFCANMAGQIEKLLVIGKTA</sequence>
<organism evidence="1 2">
    <name type="scientific">Oryctes borbonicus</name>
    <dbReference type="NCBI Taxonomy" id="1629725"/>
    <lineage>
        <taxon>Eukaryota</taxon>
        <taxon>Metazoa</taxon>
        <taxon>Ecdysozoa</taxon>
        <taxon>Arthropoda</taxon>
        <taxon>Hexapoda</taxon>
        <taxon>Insecta</taxon>
        <taxon>Pterygota</taxon>
        <taxon>Neoptera</taxon>
        <taxon>Endopterygota</taxon>
        <taxon>Coleoptera</taxon>
        <taxon>Polyphaga</taxon>
        <taxon>Scarabaeiformia</taxon>
        <taxon>Scarabaeidae</taxon>
        <taxon>Dynastinae</taxon>
        <taxon>Oryctes</taxon>
    </lineage>
</organism>
<proteinExistence type="predicted"/>
<reference evidence="1 2" key="1">
    <citation type="submission" date="2015-09" db="EMBL/GenBank/DDBJ databases">
        <title>Draft genome of the scarab beetle Oryctes borbonicus.</title>
        <authorList>
            <person name="Meyer J.M."/>
            <person name="Markov G.V."/>
            <person name="Baskaran P."/>
            <person name="Herrmann M."/>
            <person name="Sommer R.J."/>
            <person name="Roedelsperger C."/>
        </authorList>
    </citation>
    <scope>NUCLEOTIDE SEQUENCE [LARGE SCALE GENOMIC DNA]</scope>
    <source>
        <strain evidence="1">OB123</strain>
        <tissue evidence="1">Whole animal</tissue>
    </source>
</reference>
<evidence type="ECO:0000313" key="2">
    <source>
        <dbReference type="Proteomes" id="UP000051574"/>
    </source>
</evidence>
<comment type="caution">
    <text evidence="1">The sequence shown here is derived from an EMBL/GenBank/DDBJ whole genome shotgun (WGS) entry which is preliminary data.</text>
</comment>
<accession>A0A0T6BGR5</accession>
<gene>
    <name evidence="1" type="ORF">AMK59_1702</name>
</gene>
<name>A0A0T6BGR5_9SCAR</name>
<protein>
    <submittedName>
        <fullName evidence="1">Uncharacterized protein</fullName>
    </submittedName>
</protein>
<dbReference type="OrthoDB" id="10047893at2759"/>
<dbReference type="EMBL" id="LJIG01000435">
    <property type="protein sequence ID" value="KRT86505.1"/>
    <property type="molecule type" value="Genomic_DNA"/>
</dbReference>